<dbReference type="EMBL" id="BGPR01001717">
    <property type="protein sequence ID" value="GBM60263.1"/>
    <property type="molecule type" value="Genomic_DNA"/>
</dbReference>
<protein>
    <recommendedName>
        <fullName evidence="1">RNase H type-1 domain-containing protein</fullName>
    </recommendedName>
</protein>
<dbReference type="GO" id="GO:0003676">
    <property type="term" value="F:nucleic acid binding"/>
    <property type="evidence" value="ECO:0007669"/>
    <property type="project" value="InterPro"/>
</dbReference>
<dbReference type="PROSITE" id="PS50879">
    <property type="entry name" value="RNASE_H_1"/>
    <property type="match status" value="1"/>
</dbReference>
<evidence type="ECO:0000313" key="2">
    <source>
        <dbReference type="EMBL" id="GBM60263.1"/>
    </source>
</evidence>
<dbReference type="Proteomes" id="UP000499080">
    <property type="component" value="Unassembled WGS sequence"/>
</dbReference>
<name>A0A4Y2H3Q1_ARAVE</name>
<dbReference type="Pfam" id="PF00075">
    <property type="entry name" value="RNase_H"/>
    <property type="match status" value="1"/>
</dbReference>
<feature type="domain" description="RNase H type-1" evidence="1">
    <location>
        <begin position="156"/>
        <end position="284"/>
    </location>
</feature>
<organism evidence="2 3">
    <name type="scientific">Araneus ventricosus</name>
    <name type="common">Orbweaver spider</name>
    <name type="synonym">Epeira ventricosa</name>
    <dbReference type="NCBI Taxonomy" id="182803"/>
    <lineage>
        <taxon>Eukaryota</taxon>
        <taxon>Metazoa</taxon>
        <taxon>Ecdysozoa</taxon>
        <taxon>Arthropoda</taxon>
        <taxon>Chelicerata</taxon>
        <taxon>Arachnida</taxon>
        <taxon>Araneae</taxon>
        <taxon>Araneomorphae</taxon>
        <taxon>Entelegynae</taxon>
        <taxon>Araneoidea</taxon>
        <taxon>Araneidae</taxon>
        <taxon>Araneus</taxon>
    </lineage>
</organism>
<dbReference type="SUPFAM" id="SSF53098">
    <property type="entry name" value="Ribonuclease H-like"/>
    <property type="match status" value="1"/>
</dbReference>
<sequence>MVYGSARPTVLRRLDTIHHSGLRICTGAFRTSPVESLYIISHQLPLDLRRQKISALYFFRAQSVPKHPISQLKLPVSFRRLYAARPSHILTFCERAKMLLHDSGLNNVSVQFSDFFTFPPWEIPQFSFLNPFSGFDKSSTAPVTFLQLFHFQRYQYSSFVPIFTDGSKSDGHVGCGVVSPSDTLSYRLHNCCSVFTAELVAIFCAFQEISPSSQRNVIIYTDSMSALETLSHYDTQMHPVGLEILSVLLGLRNKGFYFIFCWVPSHVGISGNETADTIAKFASAFLPRALPYPDIKKSFVSHLFSVWQQTWSLQSNNKLHSVKPLIGLWPILPIREVDVKLTRLRIGHTYKNLFWILGYIIDK</sequence>
<dbReference type="InterPro" id="IPR012337">
    <property type="entry name" value="RNaseH-like_sf"/>
</dbReference>
<dbReference type="InterPro" id="IPR002156">
    <property type="entry name" value="RNaseH_domain"/>
</dbReference>
<dbReference type="InterPro" id="IPR036397">
    <property type="entry name" value="RNaseH_sf"/>
</dbReference>
<comment type="caution">
    <text evidence="2">The sequence shown here is derived from an EMBL/GenBank/DDBJ whole genome shotgun (WGS) entry which is preliminary data.</text>
</comment>
<reference evidence="2 3" key="1">
    <citation type="journal article" date="2019" name="Sci. Rep.">
        <title>Orb-weaving spider Araneus ventricosus genome elucidates the spidroin gene catalogue.</title>
        <authorList>
            <person name="Kono N."/>
            <person name="Nakamura H."/>
            <person name="Ohtoshi R."/>
            <person name="Moran D.A.P."/>
            <person name="Shinohara A."/>
            <person name="Yoshida Y."/>
            <person name="Fujiwara M."/>
            <person name="Mori M."/>
            <person name="Tomita M."/>
            <person name="Arakawa K."/>
        </authorList>
    </citation>
    <scope>NUCLEOTIDE SEQUENCE [LARGE SCALE GENOMIC DNA]</scope>
</reference>
<dbReference type="AlphaFoldDB" id="A0A4Y2H3Q1"/>
<proteinExistence type="predicted"/>
<evidence type="ECO:0000313" key="3">
    <source>
        <dbReference type="Proteomes" id="UP000499080"/>
    </source>
</evidence>
<evidence type="ECO:0000259" key="1">
    <source>
        <dbReference type="PROSITE" id="PS50879"/>
    </source>
</evidence>
<accession>A0A4Y2H3Q1</accession>
<dbReference type="GO" id="GO:0004523">
    <property type="term" value="F:RNA-DNA hybrid ribonuclease activity"/>
    <property type="evidence" value="ECO:0007669"/>
    <property type="project" value="InterPro"/>
</dbReference>
<dbReference type="Gene3D" id="3.30.420.10">
    <property type="entry name" value="Ribonuclease H-like superfamily/Ribonuclease H"/>
    <property type="match status" value="1"/>
</dbReference>
<gene>
    <name evidence="2" type="ORF">AVEN_248537_1</name>
</gene>
<dbReference type="OrthoDB" id="411871at2759"/>
<keyword evidence="3" id="KW-1185">Reference proteome</keyword>
<dbReference type="CDD" id="cd09276">
    <property type="entry name" value="Rnase_HI_RT_non_LTR"/>
    <property type="match status" value="1"/>
</dbReference>